<organism evidence="7 8">
    <name type="scientific">Agrocybe pediades</name>
    <dbReference type="NCBI Taxonomy" id="84607"/>
    <lineage>
        <taxon>Eukaryota</taxon>
        <taxon>Fungi</taxon>
        <taxon>Dikarya</taxon>
        <taxon>Basidiomycota</taxon>
        <taxon>Agaricomycotina</taxon>
        <taxon>Agaricomycetes</taxon>
        <taxon>Agaricomycetidae</taxon>
        <taxon>Agaricales</taxon>
        <taxon>Agaricineae</taxon>
        <taxon>Strophariaceae</taxon>
        <taxon>Agrocybe</taxon>
    </lineage>
</organism>
<name>A0A8H4R270_9AGAR</name>
<dbReference type="GO" id="GO:0050660">
    <property type="term" value="F:flavin adenine dinucleotide binding"/>
    <property type="evidence" value="ECO:0007669"/>
    <property type="project" value="InterPro"/>
</dbReference>
<comment type="cofactor">
    <cofactor evidence="1">
        <name>FAD</name>
        <dbReference type="ChEBI" id="CHEBI:57692"/>
    </cofactor>
</comment>
<reference evidence="7 8" key="1">
    <citation type="submission" date="2019-12" db="EMBL/GenBank/DDBJ databases">
        <authorList>
            <person name="Floudas D."/>
            <person name="Bentzer J."/>
            <person name="Ahren D."/>
            <person name="Johansson T."/>
            <person name="Persson P."/>
            <person name="Tunlid A."/>
        </authorList>
    </citation>
    <scope>NUCLEOTIDE SEQUENCE [LARGE SCALE GENOMIC DNA]</scope>
    <source>
        <strain evidence="7 8">CBS 102.39</strain>
    </source>
</reference>
<evidence type="ECO:0000256" key="1">
    <source>
        <dbReference type="ARBA" id="ARBA00001974"/>
    </source>
</evidence>
<comment type="caution">
    <text evidence="7">The sequence shown here is derived from an EMBL/GenBank/DDBJ whole genome shotgun (WGS) entry which is preliminary data.</text>
</comment>
<sequence length="663" mass="73286">MSDIKVPESPLPSLPRLGISPSSSLHTTIHSLSHDQVQATAQQWLDALSAACSPSTGSAQQVLNLLVKGTGLPDPSTGAYAIAPFWRDMLAFTWDLRTFHGEGKISKFLSARLSETGAKNFKLKREYTFLQKPFAGTHAEEEGKEEAARDLLWIHVMFDFETNVGAASGIARLVPVPLANDSAKAEWKAHVMFTNLESLANFPPKVGPLRNFQPNHGKWESARVKETNFVDADPKVLVIGAGQSGLEVAARLKYMNVPTLVVEKNERIGDNWRKRYEALCLHDPVWYDHMPYLPFPPTWPVYTPALKLANWLEFYADSLELDVWTSSNITNVVQDEKTGQWHATVLKGVGKGIGGKEEKEERKFTVNHIVFCTGLGGDTPNTPVYPGMDVFKGQVLHSTQHNRALDHAGKKVVVVGACTSAHDIAVDYYDHGIDITMVQRSSTYIMSTSNGWEVLMKGGYWEDGPPVDIVDRINASFPHHASIELNRIKTSEVAWLDRDLLESLNKAGFRTNLGIQDTGFGLLAWNKAGGYYLDTGGSKLIAEGKIKLKSGSQIVRFTEKSIVFEDGSELEADVVVFATGLGKQTDKIARVLGPTLAEQCAPLWGLDEEGELQGAWKQLGTKNGLRGLWYMMGNLALCRFHSSHLTLQIKAIEEGLIKSRYED</sequence>
<evidence type="ECO:0000256" key="6">
    <source>
        <dbReference type="ARBA" id="ARBA00023002"/>
    </source>
</evidence>
<keyword evidence="3" id="KW-0285">Flavoprotein</keyword>
<dbReference type="Proteomes" id="UP000521872">
    <property type="component" value="Unassembled WGS sequence"/>
</dbReference>
<dbReference type="PANTHER" id="PTHR43539">
    <property type="entry name" value="FLAVIN-BINDING MONOOXYGENASE-LIKE PROTEIN (AFU_ORTHOLOGUE AFUA_4G09220)"/>
    <property type="match status" value="1"/>
</dbReference>
<dbReference type="EMBL" id="JAACJL010000015">
    <property type="protein sequence ID" value="KAF4620875.1"/>
    <property type="molecule type" value="Genomic_DNA"/>
</dbReference>
<comment type="similarity">
    <text evidence="2">Belongs to the FMO family.</text>
</comment>
<keyword evidence="5" id="KW-0521">NADP</keyword>
<evidence type="ECO:0000256" key="2">
    <source>
        <dbReference type="ARBA" id="ARBA00009183"/>
    </source>
</evidence>
<dbReference type="FunFam" id="3.50.50.60:FF:000023">
    <property type="entry name" value="Dimethylaniline monooxygenase [N-oxide-forming]"/>
    <property type="match status" value="1"/>
</dbReference>
<dbReference type="AlphaFoldDB" id="A0A8H4R270"/>
<dbReference type="SUPFAM" id="SSF51905">
    <property type="entry name" value="FAD/NAD(P)-binding domain"/>
    <property type="match status" value="1"/>
</dbReference>
<dbReference type="GO" id="GO:0050661">
    <property type="term" value="F:NADP binding"/>
    <property type="evidence" value="ECO:0007669"/>
    <property type="project" value="InterPro"/>
</dbReference>
<dbReference type="InterPro" id="IPR036188">
    <property type="entry name" value="FAD/NAD-bd_sf"/>
</dbReference>
<accession>A0A8H4R270</accession>
<evidence type="ECO:0000256" key="3">
    <source>
        <dbReference type="ARBA" id="ARBA00022630"/>
    </source>
</evidence>
<dbReference type="Gene3D" id="3.50.50.60">
    <property type="entry name" value="FAD/NAD(P)-binding domain"/>
    <property type="match status" value="2"/>
</dbReference>
<evidence type="ECO:0000313" key="7">
    <source>
        <dbReference type="EMBL" id="KAF4620875.1"/>
    </source>
</evidence>
<gene>
    <name evidence="7" type="ORF">D9613_000024</name>
</gene>
<dbReference type="Pfam" id="PF00743">
    <property type="entry name" value="FMO-like"/>
    <property type="match status" value="1"/>
</dbReference>
<dbReference type="GO" id="GO:0004499">
    <property type="term" value="F:N,N-dimethylaniline monooxygenase activity"/>
    <property type="evidence" value="ECO:0007669"/>
    <property type="project" value="InterPro"/>
</dbReference>
<evidence type="ECO:0000256" key="4">
    <source>
        <dbReference type="ARBA" id="ARBA00022827"/>
    </source>
</evidence>
<keyword evidence="6" id="KW-0560">Oxidoreductase</keyword>
<dbReference type="InterPro" id="IPR020946">
    <property type="entry name" value="Flavin_mOase-like"/>
</dbReference>
<protein>
    <recommendedName>
        <fullName evidence="9">Flavin-containing monooxygenase</fullName>
    </recommendedName>
</protein>
<evidence type="ECO:0008006" key="9">
    <source>
        <dbReference type="Google" id="ProtNLM"/>
    </source>
</evidence>
<keyword evidence="4" id="KW-0274">FAD</keyword>
<dbReference type="PANTHER" id="PTHR43539:SF68">
    <property type="entry name" value="FLAVIN-BINDING MONOOXYGENASE-LIKE PROTEIN (AFU_ORTHOLOGUE AFUA_4G09220)"/>
    <property type="match status" value="1"/>
</dbReference>
<dbReference type="InterPro" id="IPR050982">
    <property type="entry name" value="Auxin_biosynth/cation_transpt"/>
</dbReference>
<evidence type="ECO:0000313" key="8">
    <source>
        <dbReference type="Proteomes" id="UP000521872"/>
    </source>
</evidence>
<evidence type="ECO:0000256" key="5">
    <source>
        <dbReference type="ARBA" id="ARBA00022857"/>
    </source>
</evidence>
<keyword evidence="8" id="KW-1185">Reference proteome</keyword>
<proteinExistence type="inferred from homology"/>